<accession>W5MWL5</accession>
<reference evidence="2" key="3">
    <citation type="submission" date="2025-09" db="UniProtKB">
        <authorList>
            <consortium name="Ensembl"/>
        </authorList>
    </citation>
    <scope>IDENTIFICATION</scope>
</reference>
<dbReference type="CTD" id="57415"/>
<dbReference type="Ensembl" id="ENSLOCT00000012798.1">
    <property type="protein sequence ID" value="ENSLOCP00000012774.1"/>
    <property type="gene ID" value="ENSLOCG00000010418.1"/>
</dbReference>
<dbReference type="Bgee" id="ENSLOCG00000010418">
    <property type="expression patterns" value="Expressed in ovary and 8 other cell types or tissues"/>
</dbReference>
<dbReference type="HOGENOM" id="CLU_133336_0_0_1"/>
<keyword evidence="1" id="KW-0175">Coiled coil</keyword>
<dbReference type="GeneID" id="102687956"/>
<dbReference type="Pfam" id="PF15134">
    <property type="entry name" value="CEP15-like"/>
    <property type="match status" value="1"/>
</dbReference>
<dbReference type="Proteomes" id="UP000018468">
    <property type="component" value="Linkage group LG5"/>
</dbReference>
<reference evidence="2" key="2">
    <citation type="submission" date="2025-08" db="UniProtKB">
        <authorList>
            <consortium name="Ensembl"/>
        </authorList>
    </citation>
    <scope>IDENTIFICATION</scope>
</reference>
<reference evidence="3" key="1">
    <citation type="submission" date="2011-12" db="EMBL/GenBank/DDBJ databases">
        <title>The Draft Genome of Lepisosteus oculatus.</title>
        <authorList>
            <consortium name="The Broad Institute Genome Assembly &amp; Analysis Group"/>
            <consortium name="Computational R&amp;D Group"/>
            <consortium name="and Sequencing Platform"/>
            <person name="Di Palma F."/>
            <person name="Alfoldi J."/>
            <person name="Johnson J."/>
            <person name="Berlin A."/>
            <person name="Gnerre S."/>
            <person name="Jaffe D."/>
            <person name="MacCallum I."/>
            <person name="Young S."/>
            <person name="Walker B.J."/>
            <person name="Lander E.S."/>
            <person name="Lindblad-Toh K."/>
        </authorList>
    </citation>
    <scope>NUCLEOTIDE SEQUENCE [LARGE SCALE GENOMIC DNA]</scope>
</reference>
<dbReference type="OMA" id="KEYIPKW"/>
<evidence type="ECO:0000256" key="1">
    <source>
        <dbReference type="SAM" id="Coils"/>
    </source>
</evidence>
<dbReference type="EMBL" id="AHAT01020718">
    <property type="status" value="NOT_ANNOTATED_CDS"/>
    <property type="molecule type" value="Genomic_DNA"/>
</dbReference>
<dbReference type="FunCoup" id="W5MWL5">
    <property type="interactions" value="490"/>
</dbReference>
<dbReference type="InParanoid" id="W5MWL5"/>
<organism evidence="2 3">
    <name type="scientific">Lepisosteus oculatus</name>
    <name type="common">Spotted gar</name>
    <dbReference type="NCBI Taxonomy" id="7918"/>
    <lineage>
        <taxon>Eukaryota</taxon>
        <taxon>Metazoa</taxon>
        <taxon>Chordata</taxon>
        <taxon>Craniata</taxon>
        <taxon>Vertebrata</taxon>
        <taxon>Euteleostomi</taxon>
        <taxon>Actinopterygii</taxon>
        <taxon>Neopterygii</taxon>
        <taxon>Holostei</taxon>
        <taxon>Semionotiformes</taxon>
        <taxon>Lepisosteidae</taxon>
        <taxon>Lepisosteus</taxon>
    </lineage>
</organism>
<feature type="coiled-coil region" evidence="1">
    <location>
        <begin position="19"/>
        <end position="67"/>
    </location>
</feature>
<proteinExistence type="predicted"/>
<dbReference type="eggNOG" id="ENOG502S7A9">
    <property type="taxonomic scope" value="Eukaryota"/>
</dbReference>
<dbReference type="PANTHER" id="PTHR14286:SF2">
    <property type="entry name" value="CENTROSOMAL PROTEIN 15 KDA"/>
    <property type="match status" value="1"/>
</dbReference>
<name>W5MWL5_LEPOC</name>
<sequence length="127" mass="14799">MALYLTQEIELSRRHEEILSRRAALLQQMEDRYEKQKRKKQAYAVLSDGARERNAKILKDLQALEDRLSARPLPHPDIVNLETQYWTSVEEKVPEWEQFLLGKVHSFPSARIHAVGKTKAESFGDLL</sequence>
<dbReference type="PANTHER" id="PTHR14286">
    <property type="entry name" value="GENE, 49355-RELATED"/>
    <property type="match status" value="1"/>
</dbReference>
<evidence type="ECO:0000313" key="3">
    <source>
        <dbReference type="Proteomes" id="UP000018468"/>
    </source>
</evidence>
<dbReference type="GeneTree" id="ENSGT00390000005214"/>
<dbReference type="InterPro" id="IPR028006">
    <property type="entry name" value="CEP15-like"/>
</dbReference>
<dbReference type="RefSeq" id="XP_015202659.1">
    <property type="nucleotide sequence ID" value="XM_015347173.2"/>
</dbReference>
<evidence type="ECO:0000313" key="2">
    <source>
        <dbReference type="Ensembl" id="ENSLOCP00000012774.1"/>
    </source>
</evidence>
<dbReference type="AlphaFoldDB" id="W5MWL5"/>
<protein>
    <submittedName>
        <fullName evidence="2">Centrosomal protein 15</fullName>
    </submittedName>
</protein>
<keyword evidence="3" id="KW-1185">Reference proteome</keyword>
<dbReference type="OrthoDB" id="9871079at2759"/>
<dbReference type="STRING" id="7918.ENSLOCP00000012774"/>